<reference evidence="3 4" key="2">
    <citation type="journal article" date="2011" name="J. Antibiot.">
        <title>Furaquinocins I and J: novel polyketide isoprenoid hybrid compounds from Streptomyces reveromyceticus SN-593.</title>
        <authorList>
            <person name="Panthee S."/>
            <person name="Takahashi S."/>
            <person name="Takagi H."/>
            <person name="Nogawa T."/>
            <person name="Oowada E."/>
            <person name="Uramoto M."/>
            <person name="Osada H."/>
        </authorList>
    </citation>
    <scope>NUCLEOTIDE SEQUENCE [LARGE SCALE GENOMIC DNA]</scope>
    <source>
        <strain evidence="3 4">SN-593</strain>
    </source>
</reference>
<reference evidence="3 4" key="3">
    <citation type="journal article" date="2011" name="Nat. Chem. Biol.">
        <title>Reveromycin A biosynthesis uses RevG and RevJ for stereospecific spiroacetal formation.</title>
        <authorList>
            <person name="Takahashi S."/>
            <person name="Toyoda A."/>
            <person name="Sekiyama Y."/>
            <person name="Takagi H."/>
            <person name="Nogawa T."/>
            <person name="Uramoto M."/>
            <person name="Suzuki R."/>
            <person name="Koshino H."/>
            <person name="Kumano T."/>
            <person name="Panthee S."/>
            <person name="Dairi T."/>
            <person name="Ishikawa J."/>
            <person name="Ikeda H."/>
            <person name="Sakaki Y."/>
            <person name="Osada H."/>
        </authorList>
    </citation>
    <scope>NUCLEOTIDE SEQUENCE [LARGE SCALE GENOMIC DNA]</scope>
    <source>
        <strain evidence="3 4">SN-593</strain>
    </source>
</reference>
<protein>
    <recommendedName>
        <fullName evidence="5">DUF732 domain-containing protein</fullName>
    </recommendedName>
</protein>
<evidence type="ECO:0008006" key="5">
    <source>
        <dbReference type="Google" id="ProtNLM"/>
    </source>
</evidence>
<dbReference type="RefSeq" id="WP_202234331.1">
    <property type="nucleotide sequence ID" value="NZ_AP018365.1"/>
</dbReference>
<dbReference type="Proteomes" id="UP000595703">
    <property type="component" value="Chromosome"/>
</dbReference>
<evidence type="ECO:0000256" key="2">
    <source>
        <dbReference type="SAM" id="SignalP"/>
    </source>
</evidence>
<dbReference type="AlphaFoldDB" id="A0A7U3USV9"/>
<keyword evidence="2" id="KW-0732">Signal</keyword>
<dbReference type="EMBL" id="AP018365">
    <property type="protein sequence ID" value="BBA98152.1"/>
    <property type="molecule type" value="Genomic_DNA"/>
</dbReference>
<sequence>MRTRIAAAAVAAAALATFCATACSSSSDDASTSKGTATPTAAVTTAPSTGAPATRPPAPSGADRQTYLAALKAIDPSLGSDPDQVIDEGRTQCTEINGDPVTADHLAAQRFSSTGHQLTDAQGAAIDAALKLTVCRS</sequence>
<dbReference type="KEGG" id="arev:RVR_4228"/>
<feature type="signal peptide" evidence="2">
    <location>
        <begin position="1"/>
        <end position="22"/>
    </location>
</feature>
<feature type="chain" id="PRO_5032442984" description="DUF732 domain-containing protein" evidence="2">
    <location>
        <begin position="23"/>
        <end position="137"/>
    </location>
</feature>
<keyword evidence="4" id="KW-1185">Reference proteome</keyword>
<proteinExistence type="predicted"/>
<accession>A0A7U3USV9</accession>
<reference evidence="3 4" key="4">
    <citation type="journal article" date="2020" name="Sci. Rep.">
        <title>beta-carboline chemical signals induce reveromycin production through a LuxR family regulator in Streptomyces sp. SN-593.</title>
        <authorList>
            <person name="Panthee S."/>
            <person name="Kito N."/>
            <person name="Hayashi T."/>
            <person name="Shimizu T."/>
            <person name="Ishikawa J."/>
            <person name="Hamamoto H."/>
            <person name="Osada H."/>
            <person name="Takahashi S."/>
        </authorList>
    </citation>
    <scope>NUCLEOTIDE SEQUENCE [LARGE SCALE GENOMIC DNA]</scope>
    <source>
        <strain evidence="3 4">SN-593</strain>
    </source>
</reference>
<feature type="region of interest" description="Disordered" evidence="1">
    <location>
        <begin position="24"/>
        <end position="62"/>
    </location>
</feature>
<reference evidence="3 4" key="1">
    <citation type="journal article" date="2010" name="J. Bacteriol.">
        <title>Biochemical characterization of a novel indole prenyltransferase from Streptomyces sp. SN-593.</title>
        <authorList>
            <person name="Takahashi S."/>
            <person name="Takagi H."/>
            <person name="Toyoda A."/>
            <person name="Uramoto M."/>
            <person name="Nogawa T."/>
            <person name="Ueki M."/>
            <person name="Sakaki Y."/>
            <person name="Osada H."/>
        </authorList>
    </citation>
    <scope>NUCLEOTIDE SEQUENCE [LARGE SCALE GENOMIC DNA]</scope>
    <source>
        <strain evidence="3 4">SN-593</strain>
    </source>
</reference>
<gene>
    <name evidence="3" type="ORF">RVR_4228</name>
</gene>
<name>A0A7U3USV9_9ACTN</name>
<organism evidence="3 4">
    <name type="scientific">Actinacidiphila reveromycinica</name>
    <dbReference type="NCBI Taxonomy" id="659352"/>
    <lineage>
        <taxon>Bacteria</taxon>
        <taxon>Bacillati</taxon>
        <taxon>Actinomycetota</taxon>
        <taxon>Actinomycetes</taxon>
        <taxon>Kitasatosporales</taxon>
        <taxon>Streptomycetaceae</taxon>
        <taxon>Actinacidiphila</taxon>
    </lineage>
</organism>
<evidence type="ECO:0000256" key="1">
    <source>
        <dbReference type="SAM" id="MobiDB-lite"/>
    </source>
</evidence>
<evidence type="ECO:0000313" key="4">
    <source>
        <dbReference type="Proteomes" id="UP000595703"/>
    </source>
</evidence>
<evidence type="ECO:0000313" key="3">
    <source>
        <dbReference type="EMBL" id="BBA98152.1"/>
    </source>
</evidence>
<feature type="compositionally biased region" description="Low complexity" evidence="1">
    <location>
        <begin position="24"/>
        <end position="53"/>
    </location>
</feature>